<accession>A0AA48H0X6</accession>
<comment type="catalytic activity">
    <reaction evidence="15">
        <text>ATP + H2O = ADP + phosphate + H(+)</text>
        <dbReference type="Rhea" id="RHEA:13065"/>
        <dbReference type="ChEBI" id="CHEBI:15377"/>
        <dbReference type="ChEBI" id="CHEBI:15378"/>
        <dbReference type="ChEBI" id="CHEBI:30616"/>
        <dbReference type="ChEBI" id="CHEBI:43474"/>
        <dbReference type="ChEBI" id="CHEBI:456216"/>
        <dbReference type="EC" id="5.6.2.4"/>
    </reaction>
</comment>
<dbReference type="Pfam" id="PF12705">
    <property type="entry name" value="PDDEXK_1"/>
    <property type="match status" value="1"/>
</dbReference>
<dbReference type="KEGG" id="msea:METESE_25550"/>
<dbReference type="PANTHER" id="PTHR11070">
    <property type="entry name" value="UVRD / RECB / PCRA DNA HELICASE FAMILY MEMBER"/>
    <property type="match status" value="1"/>
</dbReference>
<dbReference type="Gene3D" id="1.10.3170.10">
    <property type="entry name" value="Recbcd, chain B, domain 2"/>
    <property type="match status" value="1"/>
</dbReference>
<feature type="domain" description="UvrD-like helicase ATP-binding" evidence="18">
    <location>
        <begin position="2"/>
        <end position="442"/>
    </location>
</feature>
<feature type="binding site" evidence="16">
    <location>
        <begin position="23"/>
        <end position="30"/>
    </location>
    <ligand>
        <name>ATP</name>
        <dbReference type="ChEBI" id="CHEBI:30616"/>
    </ligand>
</feature>
<dbReference type="AlphaFoldDB" id="A0AA48H0X6"/>
<keyword evidence="11" id="KW-0234">DNA repair</keyword>
<evidence type="ECO:0000256" key="6">
    <source>
        <dbReference type="ARBA" id="ARBA00022806"/>
    </source>
</evidence>
<keyword evidence="1" id="KW-0540">Nuclease</keyword>
<dbReference type="GO" id="GO:0000725">
    <property type="term" value="P:recombinational repair"/>
    <property type="evidence" value="ECO:0007669"/>
    <property type="project" value="TreeGrafter"/>
</dbReference>
<evidence type="ECO:0000256" key="9">
    <source>
        <dbReference type="ARBA" id="ARBA00022842"/>
    </source>
</evidence>
<name>A0AA48H0X6_9BACT</name>
<dbReference type="HAMAP" id="MF_01485">
    <property type="entry name" value="RecB"/>
    <property type="match status" value="1"/>
</dbReference>
<dbReference type="Gene3D" id="3.90.320.10">
    <property type="match status" value="1"/>
</dbReference>
<evidence type="ECO:0000259" key="18">
    <source>
        <dbReference type="PROSITE" id="PS51198"/>
    </source>
</evidence>
<proteinExistence type="inferred from homology"/>
<protein>
    <recommendedName>
        <fullName evidence="14">DNA 3'-5' helicase</fullName>
        <ecNumber evidence="14">5.6.2.4</ecNumber>
    </recommendedName>
</protein>
<evidence type="ECO:0000259" key="19">
    <source>
        <dbReference type="PROSITE" id="PS51217"/>
    </source>
</evidence>
<dbReference type="GO" id="GO:0005829">
    <property type="term" value="C:cytosol"/>
    <property type="evidence" value="ECO:0007669"/>
    <property type="project" value="TreeGrafter"/>
</dbReference>
<evidence type="ECO:0000256" key="13">
    <source>
        <dbReference type="ARBA" id="ARBA00034617"/>
    </source>
</evidence>
<dbReference type="RefSeq" id="WP_316410350.1">
    <property type="nucleotide sequence ID" value="NZ_AP027081.1"/>
</dbReference>
<dbReference type="SUPFAM" id="SSF52540">
    <property type="entry name" value="P-loop containing nucleoside triphosphate hydrolases"/>
    <property type="match status" value="1"/>
</dbReference>
<reference evidence="20" key="1">
    <citation type="journal article" date="2023" name="Int. J. Syst. Evol. Microbiol.">
        <title>Mesoterricola silvestris gen. nov., sp. nov., Mesoterricola sediminis sp. nov., Geothrix oryzae sp. nov., Geothrix edaphica sp. nov., Geothrix rubra sp. nov., and Geothrix limicola sp. nov., six novel members of Acidobacteriota isolated from soils.</title>
        <authorList>
            <person name="Itoh H."/>
            <person name="Sugisawa Y."/>
            <person name="Mise K."/>
            <person name="Xu Z."/>
            <person name="Kuniyasu M."/>
            <person name="Ushijima N."/>
            <person name="Kawano K."/>
            <person name="Kobayashi E."/>
            <person name="Shiratori Y."/>
            <person name="Masuda Y."/>
            <person name="Senoo K."/>
        </authorList>
    </citation>
    <scope>NUCLEOTIDE SEQUENCE</scope>
    <source>
        <strain evidence="20">W786</strain>
    </source>
</reference>
<sequence>MNLRHPRPAVLQGLGDSHCVIEASAGTGKTFTIEHLVVDLVLKGIPLERILVVTFTVKATLELKHRLRAKLQELARLETDDPGPEGSFWTLGPAEREALAAAVHAFDRASVSTIHGFCQQALQDGAFEGGRLFTQEQVSAEAAFDAAFKGLLRTRFATADPRFLEAALDAFGDAGELGDFLRKALEEREALDLGALEDPAAAVAAIPRDTVRELLADIAAYQADTGKKRTGGPLLEALREAGLKAASINALRDRLLALEAALDAERVRESPACLWAEFAAEKAVYVRGLPLREAGLGALAEALEPLAFDFKAVVAAKYLPVLAEELAALKRDKGWFDFGDMIALVHEAVTSPAGAPTVARLRERYQVALIDEFQDTDHRQWDIFRTLFLDSPDHRLILVGDPKQAIYGFRSGDLPTYLRAVDEVRARTGRDPLVLDTNFRSTPEVIEAYCAIFRPGGTAFFTGSNGRLGDGRVACGKPGLAFTGDGGAGLPAVRVLEVRAGAAEAARSALAPALAQAVKDLLKEPRPRFGTGEKAAPLRPEDIMVLTRTASEGQEAAAALRAAGVPFAFFKQEGLFGTPEAAAVRDLLLAVEAPHAEGPRAKALLGPFFGLTLAEAEACRELPESHPILRRLYAWQDLARARRYGELFGRVVSESGVTRRLLFLEEGERALTNVHHLLELLLAEALRRHATLLDLATALQRWIDGIDRPAVEDGDVQRLERASGAVQILTMHKSKGLEAPVVAVYGGISPGGSKALIHRYHDAGQARRAWVGKLGLAPEAIQEAVRSEAAEEWERLLYVALTRAKAQLILPRFLPPPGKVTAAASIGQDGDPKGPYGCVNRRLRDLLGEGGDTGRFRAAAAPAPEPPPPPARERLATWEPAPGPRPTLPDFAALARRGRPLWSFSYTSLEHGLRGLRPPEDAAERTEAAYVAGEGPAGGARLGTQVHALLEAAPLDLLRGRGPEAWRDEPALKALLEPFAREDREAVAAWAHAALAGELPLPGGGAAVLAEAPRVLRELDFLAPYPRGGDLLTGSMDVLFEWEGRAYLADWKTNRLAAYGPEALDAKVRELYLLQLKAYTLTARAFLGLDGPEAWEAGFGGFLFVFLRGLPGEGVWSVRPAWKDLLAWEAELAALPVETLVPASAGGGRHG</sequence>
<dbReference type="InterPro" id="IPR014016">
    <property type="entry name" value="UvrD-like_ATP-bd"/>
</dbReference>
<feature type="domain" description="UvrD-like helicase C-terminal" evidence="19">
    <location>
        <begin position="458"/>
        <end position="736"/>
    </location>
</feature>
<dbReference type="InterPro" id="IPR004586">
    <property type="entry name" value="RecB"/>
</dbReference>
<keyword evidence="5 16" id="KW-0378">Hydrolase</keyword>
<keyword evidence="4" id="KW-0227">DNA damage</keyword>
<keyword evidence="3 16" id="KW-0547">Nucleotide-binding</keyword>
<evidence type="ECO:0000256" key="8">
    <source>
        <dbReference type="ARBA" id="ARBA00022840"/>
    </source>
</evidence>
<evidence type="ECO:0000256" key="3">
    <source>
        <dbReference type="ARBA" id="ARBA00022741"/>
    </source>
</evidence>
<evidence type="ECO:0000256" key="2">
    <source>
        <dbReference type="ARBA" id="ARBA00022723"/>
    </source>
</evidence>
<dbReference type="EMBL" id="AP027081">
    <property type="protein sequence ID" value="BDU77597.1"/>
    <property type="molecule type" value="Genomic_DNA"/>
</dbReference>
<dbReference type="Pfam" id="PF13361">
    <property type="entry name" value="UvrD_C"/>
    <property type="match status" value="1"/>
</dbReference>
<evidence type="ECO:0000313" key="20">
    <source>
        <dbReference type="EMBL" id="BDU77597.1"/>
    </source>
</evidence>
<dbReference type="InterPro" id="IPR038726">
    <property type="entry name" value="PDDEXK_AddAB-type"/>
</dbReference>
<organism evidence="20 21">
    <name type="scientific">Mesoterricola sediminis</name>
    <dbReference type="NCBI Taxonomy" id="2927980"/>
    <lineage>
        <taxon>Bacteria</taxon>
        <taxon>Pseudomonadati</taxon>
        <taxon>Acidobacteriota</taxon>
        <taxon>Holophagae</taxon>
        <taxon>Holophagales</taxon>
        <taxon>Holophagaceae</taxon>
        <taxon>Mesoterricola</taxon>
    </lineage>
</organism>
<dbReference type="EC" id="5.6.2.4" evidence="14"/>
<evidence type="ECO:0000256" key="16">
    <source>
        <dbReference type="PROSITE-ProRule" id="PRU00560"/>
    </source>
</evidence>
<dbReference type="InterPro" id="IPR011335">
    <property type="entry name" value="Restrct_endonuc-II-like"/>
</dbReference>
<evidence type="ECO:0000256" key="17">
    <source>
        <dbReference type="SAM" id="MobiDB-lite"/>
    </source>
</evidence>
<keyword evidence="6 16" id="KW-0347">Helicase</keyword>
<dbReference type="GO" id="GO:0005524">
    <property type="term" value="F:ATP binding"/>
    <property type="evidence" value="ECO:0007669"/>
    <property type="project" value="UniProtKB-UniRule"/>
</dbReference>
<evidence type="ECO:0000256" key="5">
    <source>
        <dbReference type="ARBA" id="ARBA00022801"/>
    </source>
</evidence>
<dbReference type="PROSITE" id="PS51217">
    <property type="entry name" value="UVRD_HELICASE_CTER"/>
    <property type="match status" value="1"/>
</dbReference>
<evidence type="ECO:0000313" key="21">
    <source>
        <dbReference type="Proteomes" id="UP001228113"/>
    </source>
</evidence>
<evidence type="ECO:0000256" key="15">
    <source>
        <dbReference type="ARBA" id="ARBA00048988"/>
    </source>
</evidence>
<dbReference type="Gene3D" id="1.10.486.10">
    <property type="entry name" value="PCRA, domain 4"/>
    <property type="match status" value="1"/>
</dbReference>
<keyword evidence="2" id="KW-0479">Metal-binding</keyword>
<evidence type="ECO:0000256" key="14">
    <source>
        <dbReference type="ARBA" id="ARBA00034808"/>
    </source>
</evidence>
<dbReference type="GO" id="GO:0046872">
    <property type="term" value="F:metal ion binding"/>
    <property type="evidence" value="ECO:0007669"/>
    <property type="project" value="UniProtKB-KW"/>
</dbReference>
<dbReference type="Gene3D" id="3.40.50.300">
    <property type="entry name" value="P-loop containing nucleotide triphosphate hydrolases"/>
    <property type="match status" value="3"/>
</dbReference>
<dbReference type="InterPro" id="IPR014017">
    <property type="entry name" value="DNA_helicase_UvrD-like_C"/>
</dbReference>
<evidence type="ECO:0000256" key="1">
    <source>
        <dbReference type="ARBA" id="ARBA00022722"/>
    </source>
</evidence>
<dbReference type="Pfam" id="PF00580">
    <property type="entry name" value="UvrD-helicase"/>
    <property type="match status" value="1"/>
</dbReference>
<evidence type="ECO:0000256" key="11">
    <source>
        <dbReference type="ARBA" id="ARBA00023204"/>
    </source>
</evidence>
<evidence type="ECO:0000256" key="10">
    <source>
        <dbReference type="ARBA" id="ARBA00023125"/>
    </source>
</evidence>
<dbReference type="SUPFAM" id="SSF52980">
    <property type="entry name" value="Restriction endonuclease-like"/>
    <property type="match status" value="1"/>
</dbReference>
<keyword evidence="8 16" id="KW-0067">ATP-binding</keyword>
<keyword evidence="21" id="KW-1185">Reference proteome</keyword>
<gene>
    <name evidence="20" type="ORF">METESE_25550</name>
</gene>
<dbReference type="GO" id="GO:0008854">
    <property type="term" value="F:exodeoxyribonuclease V activity"/>
    <property type="evidence" value="ECO:0007669"/>
    <property type="project" value="InterPro"/>
</dbReference>
<keyword evidence="7" id="KW-0269">Exonuclease</keyword>
<keyword evidence="12" id="KW-0413">Isomerase</keyword>
<dbReference type="Proteomes" id="UP001228113">
    <property type="component" value="Chromosome"/>
</dbReference>
<dbReference type="PROSITE" id="PS51198">
    <property type="entry name" value="UVRD_HELICASE_ATP_BIND"/>
    <property type="match status" value="1"/>
</dbReference>
<feature type="region of interest" description="Disordered" evidence="17">
    <location>
        <begin position="850"/>
        <end position="885"/>
    </location>
</feature>
<evidence type="ECO:0000256" key="4">
    <source>
        <dbReference type="ARBA" id="ARBA00022763"/>
    </source>
</evidence>
<evidence type="ECO:0000256" key="12">
    <source>
        <dbReference type="ARBA" id="ARBA00023235"/>
    </source>
</evidence>
<dbReference type="GO" id="GO:0003677">
    <property type="term" value="F:DNA binding"/>
    <property type="evidence" value="ECO:0007669"/>
    <property type="project" value="UniProtKB-KW"/>
</dbReference>
<dbReference type="GO" id="GO:0043138">
    <property type="term" value="F:3'-5' DNA helicase activity"/>
    <property type="evidence" value="ECO:0007669"/>
    <property type="project" value="UniProtKB-EC"/>
</dbReference>
<dbReference type="InterPro" id="IPR000212">
    <property type="entry name" value="DNA_helicase_UvrD/REP"/>
</dbReference>
<dbReference type="InterPro" id="IPR027417">
    <property type="entry name" value="P-loop_NTPase"/>
</dbReference>
<keyword evidence="10" id="KW-0238">DNA-binding</keyword>
<keyword evidence="9" id="KW-0460">Magnesium</keyword>
<dbReference type="GO" id="GO:0009338">
    <property type="term" value="C:exodeoxyribonuclease V complex"/>
    <property type="evidence" value="ECO:0007669"/>
    <property type="project" value="TreeGrafter"/>
</dbReference>
<dbReference type="InterPro" id="IPR011604">
    <property type="entry name" value="PDDEXK-like_dom_sf"/>
</dbReference>
<evidence type="ECO:0000256" key="7">
    <source>
        <dbReference type="ARBA" id="ARBA00022839"/>
    </source>
</evidence>
<dbReference type="PANTHER" id="PTHR11070:SF23">
    <property type="entry name" value="RECBCD ENZYME SUBUNIT RECB"/>
    <property type="match status" value="1"/>
</dbReference>
<comment type="catalytic activity">
    <reaction evidence="13">
        <text>Couples ATP hydrolysis with the unwinding of duplex DNA by translocating in the 3'-5' direction.</text>
        <dbReference type="EC" id="5.6.2.4"/>
    </reaction>
</comment>